<evidence type="ECO:0000256" key="1">
    <source>
        <dbReference type="SAM" id="SignalP"/>
    </source>
</evidence>
<gene>
    <name evidence="2" type="ORF">KSP39_PZI009935</name>
</gene>
<evidence type="ECO:0000313" key="2">
    <source>
        <dbReference type="EMBL" id="KAK8940648.1"/>
    </source>
</evidence>
<feature type="signal peptide" evidence="1">
    <location>
        <begin position="1"/>
        <end position="20"/>
    </location>
</feature>
<proteinExistence type="predicted"/>
<dbReference type="PANTHER" id="PTHR34537:SF2">
    <property type="entry name" value="FERREDOXIN-LIKE PROTEIN"/>
    <property type="match status" value="1"/>
</dbReference>
<organism evidence="2 3">
    <name type="scientific">Platanthera zijinensis</name>
    <dbReference type="NCBI Taxonomy" id="2320716"/>
    <lineage>
        <taxon>Eukaryota</taxon>
        <taxon>Viridiplantae</taxon>
        <taxon>Streptophyta</taxon>
        <taxon>Embryophyta</taxon>
        <taxon>Tracheophyta</taxon>
        <taxon>Spermatophyta</taxon>
        <taxon>Magnoliopsida</taxon>
        <taxon>Liliopsida</taxon>
        <taxon>Asparagales</taxon>
        <taxon>Orchidaceae</taxon>
        <taxon>Orchidoideae</taxon>
        <taxon>Orchideae</taxon>
        <taxon>Orchidinae</taxon>
        <taxon>Platanthera</taxon>
    </lineage>
</organism>
<feature type="chain" id="PRO_5042981781" evidence="1">
    <location>
        <begin position="21"/>
        <end position="219"/>
    </location>
</feature>
<accession>A0AAP0G6C5</accession>
<evidence type="ECO:0000313" key="3">
    <source>
        <dbReference type="Proteomes" id="UP001418222"/>
    </source>
</evidence>
<sequence length="219" mass="23225">MWKPFGLALCILCLSSLSAAGSQENPADEITNLINANRASTKLAKLHNNAGLGCIALQFLSQCAGNCSSNGTISCRPPAANITEVYAPNCGVELPTVGVISGYLLGCHWSRLSADQAFSDVLRRNEKAASLVHGKDLTELGAGFMKEKHGAFYWCILFSNEITNSSFVLEQGGRGIEQKFGCFSGSDAPCSAGKKLVVLGGSLMKVLLSILQASFLLWC</sequence>
<dbReference type="EMBL" id="JBBWWQ010000008">
    <property type="protein sequence ID" value="KAK8940648.1"/>
    <property type="molecule type" value="Genomic_DNA"/>
</dbReference>
<dbReference type="AlphaFoldDB" id="A0AAP0G6C5"/>
<dbReference type="Proteomes" id="UP001418222">
    <property type="component" value="Unassembled WGS sequence"/>
</dbReference>
<keyword evidence="1" id="KW-0732">Signal</keyword>
<keyword evidence="3" id="KW-1185">Reference proteome</keyword>
<name>A0AAP0G6C5_9ASPA</name>
<dbReference type="PANTHER" id="PTHR34537">
    <property type="entry name" value="OS08G0459300 PROTEIN"/>
    <property type="match status" value="1"/>
</dbReference>
<reference evidence="2 3" key="1">
    <citation type="journal article" date="2022" name="Nat. Plants">
        <title>Genomes of leafy and leafless Platanthera orchids illuminate the evolution of mycoheterotrophy.</title>
        <authorList>
            <person name="Li M.H."/>
            <person name="Liu K.W."/>
            <person name="Li Z."/>
            <person name="Lu H.C."/>
            <person name="Ye Q.L."/>
            <person name="Zhang D."/>
            <person name="Wang J.Y."/>
            <person name="Li Y.F."/>
            <person name="Zhong Z.M."/>
            <person name="Liu X."/>
            <person name="Yu X."/>
            <person name="Liu D.K."/>
            <person name="Tu X.D."/>
            <person name="Liu B."/>
            <person name="Hao Y."/>
            <person name="Liao X.Y."/>
            <person name="Jiang Y.T."/>
            <person name="Sun W.H."/>
            <person name="Chen J."/>
            <person name="Chen Y.Q."/>
            <person name="Ai Y."/>
            <person name="Zhai J.W."/>
            <person name="Wu S.S."/>
            <person name="Zhou Z."/>
            <person name="Hsiao Y.Y."/>
            <person name="Wu W.L."/>
            <person name="Chen Y.Y."/>
            <person name="Lin Y.F."/>
            <person name="Hsu J.L."/>
            <person name="Li C.Y."/>
            <person name="Wang Z.W."/>
            <person name="Zhao X."/>
            <person name="Zhong W.Y."/>
            <person name="Ma X.K."/>
            <person name="Ma L."/>
            <person name="Huang J."/>
            <person name="Chen G.Z."/>
            <person name="Huang M.Z."/>
            <person name="Huang L."/>
            <person name="Peng D.H."/>
            <person name="Luo Y.B."/>
            <person name="Zou S.Q."/>
            <person name="Chen S.P."/>
            <person name="Lan S."/>
            <person name="Tsai W.C."/>
            <person name="Van de Peer Y."/>
            <person name="Liu Z.J."/>
        </authorList>
    </citation>
    <scope>NUCLEOTIDE SEQUENCE [LARGE SCALE GENOMIC DNA]</scope>
    <source>
        <strain evidence="2">Lor287</strain>
    </source>
</reference>
<comment type="caution">
    <text evidence="2">The sequence shown here is derived from an EMBL/GenBank/DDBJ whole genome shotgun (WGS) entry which is preliminary data.</text>
</comment>
<protein>
    <submittedName>
        <fullName evidence="2">Uncharacterized protein</fullName>
    </submittedName>
</protein>